<evidence type="ECO:0000256" key="3">
    <source>
        <dbReference type="SAM" id="MobiDB-lite"/>
    </source>
</evidence>
<dbReference type="PANTHER" id="PTHR11552">
    <property type="entry name" value="GLUCOSE-METHANOL-CHOLINE GMC OXIDOREDUCTASE"/>
    <property type="match status" value="1"/>
</dbReference>
<dbReference type="InterPro" id="IPR000172">
    <property type="entry name" value="GMC_OxRdtase_N"/>
</dbReference>
<reference evidence="6" key="1">
    <citation type="submission" date="2014-09" db="EMBL/GenBank/DDBJ databases">
        <title>Genome sequence of the luminous mushroom Mycena chlorophos for searching fungal bioluminescence genes.</title>
        <authorList>
            <person name="Tanaka Y."/>
            <person name="Kasuga D."/>
            <person name="Oba Y."/>
            <person name="Hase S."/>
            <person name="Sato K."/>
            <person name="Oba Y."/>
            <person name="Sakakibara Y."/>
        </authorList>
    </citation>
    <scope>NUCLEOTIDE SEQUENCE</scope>
</reference>
<feature type="region of interest" description="Disordered" evidence="3">
    <location>
        <begin position="177"/>
        <end position="235"/>
    </location>
</feature>
<evidence type="ECO:0000256" key="2">
    <source>
        <dbReference type="RuleBase" id="RU003968"/>
    </source>
</evidence>
<feature type="non-terminal residue" evidence="6">
    <location>
        <position position="1"/>
    </location>
</feature>
<comment type="similarity">
    <text evidence="1 2">Belongs to the GMC oxidoreductase family.</text>
</comment>
<name>A0ABQ0LNC5_MYCCL</name>
<feature type="region of interest" description="Disordered" evidence="3">
    <location>
        <begin position="1"/>
        <end position="28"/>
    </location>
</feature>
<evidence type="ECO:0000256" key="1">
    <source>
        <dbReference type="ARBA" id="ARBA00010790"/>
    </source>
</evidence>
<accession>A0ABQ0LNC5</accession>
<evidence type="ECO:0000313" key="6">
    <source>
        <dbReference type="EMBL" id="GAT52609.1"/>
    </source>
</evidence>
<protein>
    <submittedName>
        <fullName evidence="6">Alcohol oxidase</fullName>
    </submittedName>
</protein>
<dbReference type="InterPro" id="IPR012132">
    <property type="entry name" value="GMC_OxRdtase"/>
</dbReference>
<organism evidence="6 7">
    <name type="scientific">Mycena chlorophos</name>
    <name type="common">Agaric fungus</name>
    <name type="synonym">Agaricus chlorophos</name>
    <dbReference type="NCBI Taxonomy" id="658473"/>
    <lineage>
        <taxon>Eukaryota</taxon>
        <taxon>Fungi</taxon>
        <taxon>Dikarya</taxon>
        <taxon>Basidiomycota</taxon>
        <taxon>Agaricomycotina</taxon>
        <taxon>Agaricomycetes</taxon>
        <taxon>Agaricomycetidae</taxon>
        <taxon>Agaricales</taxon>
        <taxon>Marasmiineae</taxon>
        <taxon>Mycenaceae</taxon>
        <taxon>Mycena</taxon>
    </lineage>
</organism>
<dbReference type="EMBL" id="DF847800">
    <property type="protein sequence ID" value="GAT52609.1"/>
    <property type="molecule type" value="Genomic_DNA"/>
</dbReference>
<dbReference type="Gene3D" id="3.50.50.60">
    <property type="entry name" value="FAD/NAD(P)-binding domain"/>
    <property type="match status" value="1"/>
</dbReference>
<feature type="domain" description="Glucose-methanol-choline oxidoreductase N-terminal" evidence="5">
    <location>
        <begin position="562"/>
        <end position="585"/>
    </location>
</feature>
<keyword evidence="4" id="KW-1133">Transmembrane helix</keyword>
<feature type="transmembrane region" description="Helical" evidence="4">
    <location>
        <begin position="150"/>
        <end position="172"/>
    </location>
</feature>
<sequence length="673" mass="72904">MYLERRSSLSDCPETNSAGVQLSDSTDGTDNGMVTCDYGLTDQCFYTNGVLTLGQGNCPAALAPASSDGANQTVTPTSQSQTFFQTTNAPASTGTAPSSTQTAAFSSITSSKPATLSPSSVLSVSSSRSTPPLTQVSSSSASTALSPGTAAGIAIGAIAVVVVALLFAFCVIRDRRRRQHSGSGPAPSPSSTGILTPFRVPLRSGPASRAERKALKHTQGRHHLSDSEQSAEEDVLRERVRILDSEQELHYRREDGEMSPPMYTSVAARSLPRVPSLLEVPVDHVRIPVTYPANKVLQARVHPRQRIGRNGTKTCALGEREIVRGNGLTGRTVLRGAVRAIPKAPLLDARFHRDTGHSEELRVHRQNRFRQMGQATPHFPTREAPPVEYKDGRRASQLGCSVLRGDAMAVSPSPLVVPAPRRYPTRLAPSEIASWVLPPTPLYAVPWPSAPLRPLSQLRLFPRLRLRKQLSKMVYPQEVDVIVAGGGPAGCVVAGRLAYSDPNLKVMLIEGGANNRDDPWVYRPGIYVRNMQRNGINDKATFYTDTMQSSYLRGRKSIVPCANILGGGSSINFQMYTRASASDWDDFKTPGWTAKDLLPLMKRLENYQKPTNNDTHGYDGPIAISNGGTITALAQDFLRASDAVGIPFSDDIQDLDTSHASEIWAKYINRHTG</sequence>
<dbReference type="Proteomes" id="UP000815677">
    <property type="component" value="Unassembled WGS sequence"/>
</dbReference>
<proteinExistence type="inferred from homology"/>
<dbReference type="PROSITE" id="PS00623">
    <property type="entry name" value="GMC_OXRED_1"/>
    <property type="match status" value="1"/>
</dbReference>
<keyword evidence="2" id="KW-0285">Flavoprotein</keyword>
<dbReference type="SUPFAM" id="SSF51905">
    <property type="entry name" value="FAD/NAD(P)-binding domain"/>
    <property type="match status" value="1"/>
</dbReference>
<feature type="non-terminal residue" evidence="6">
    <location>
        <position position="673"/>
    </location>
</feature>
<evidence type="ECO:0000259" key="5">
    <source>
        <dbReference type="PROSITE" id="PS00623"/>
    </source>
</evidence>
<keyword evidence="2" id="KW-0274">FAD</keyword>
<keyword evidence="4" id="KW-0472">Membrane</keyword>
<feature type="compositionally biased region" description="Low complexity" evidence="3">
    <location>
        <begin position="115"/>
        <end position="142"/>
    </location>
</feature>
<keyword evidence="4" id="KW-0812">Transmembrane</keyword>
<evidence type="ECO:0000256" key="4">
    <source>
        <dbReference type="SAM" id="Phobius"/>
    </source>
</evidence>
<feature type="compositionally biased region" description="Low complexity" evidence="3">
    <location>
        <begin position="181"/>
        <end position="193"/>
    </location>
</feature>
<evidence type="ECO:0000313" key="7">
    <source>
        <dbReference type="Proteomes" id="UP000815677"/>
    </source>
</evidence>
<dbReference type="Pfam" id="PF00732">
    <property type="entry name" value="GMC_oxred_N"/>
    <property type="match status" value="1"/>
</dbReference>
<dbReference type="InterPro" id="IPR036188">
    <property type="entry name" value="FAD/NAD-bd_sf"/>
</dbReference>
<feature type="compositionally biased region" description="Polar residues" evidence="3">
    <location>
        <begin position="9"/>
        <end position="28"/>
    </location>
</feature>
<dbReference type="Gene3D" id="3.30.410.40">
    <property type="match status" value="1"/>
</dbReference>
<keyword evidence="7" id="KW-1185">Reference proteome</keyword>
<feature type="region of interest" description="Disordered" evidence="3">
    <location>
        <begin position="110"/>
        <end position="142"/>
    </location>
</feature>
<gene>
    <name evidence="6" type="ORF">MCHLO_09644</name>
</gene>
<dbReference type="PANTHER" id="PTHR11552:SF78">
    <property type="entry name" value="GLUCOSE-METHANOL-CHOLINE OXIDOREDUCTASE N-TERMINAL DOMAIN-CONTAINING PROTEIN"/>
    <property type="match status" value="1"/>
</dbReference>